<gene>
    <name evidence="1" type="ORF">EVAR_69308_1</name>
</gene>
<proteinExistence type="predicted"/>
<evidence type="ECO:0000313" key="2">
    <source>
        <dbReference type="Proteomes" id="UP000299102"/>
    </source>
</evidence>
<evidence type="ECO:0000313" key="1">
    <source>
        <dbReference type="EMBL" id="GBP93305.1"/>
    </source>
</evidence>
<dbReference type="AlphaFoldDB" id="A0A4C2A2U3"/>
<dbReference type="EMBL" id="BGZK01002361">
    <property type="protein sequence ID" value="GBP93305.1"/>
    <property type="molecule type" value="Genomic_DNA"/>
</dbReference>
<accession>A0A4C2A2U3</accession>
<name>A0A4C2A2U3_EUMVA</name>
<comment type="caution">
    <text evidence="1">The sequence shown here is derived from an EMBL/GenBank/DDBJ whole genome shotgun (WGS) entry which is preliminary data.</text>
</comment>
<dbReference type="Proteomes" id="UP000299102">
    <property type="component" value="Unassembled WGS sequence"/>
</dbReference>
<keyword evidence="2" id="KW-1185">Reference proteome</keyword>
<organism evidence="1 2">
    <name type="scientific">Eumeta variegata</name>
    <name type="common">Bagworm moth</name>
    <name type="synonym">Eumeta japonica</name>
    <dbReference type="NCBI Taxonomy" id="151549"/>
    <lineage>
        <taxon>Eukaryota</taxon>
        <taxon>Metazoa</taxon>
        <taxon>Ecdysozoa</taxon>
        <taxon>Arthropoda</taxon>
        <taxon>Hexapoda</taxon>
        <taxon>Insecta</taxon>
        <taxon>Pterygota</taxon>
        <taxon>Neoptera</taxon>
        <taxon>Endopterygota</taxon>
        <taxon>Lepidoptera</taxon>
        <taxon>Glossata</taxon>
        <taxon>Ditrysia</taxon>
        <taxon>Tineoidea</taxon>
        <taxon>Psychidae</taxon>
        <taxon>Oiketicinae</taxon>
        <taxon>Eumeta</taxon>
    </lineage>
</organism>
<protein>
    <submittedName>
        <fullName evidence="1">Uncharacterized protein</fullName>
    </submittedName>
</protein>
<reference evidence="1 2" key="1">
    <citation type="journal article" date="2019" name="Commun. Biol.">
        <title>The bagworm genome reveals a unique fibroin gene that provides high tensile strength.</title>
        <authorList>
            <person name="Kono N."/>
            <person name="Nakamura H."/>
            <person name="Ohtoshi R."/>
            <person name="Tomita M."/>
            <person name="Numata K."/>
            <person name="Arakawa K."/>
        </authorList>
    </citation>
    <scope>NUCLEOTIDE SEQUENCE [LARGE SCALE GENOMIC DNA]</scope>
</reference>
<sequence length="85" mass="9813">MQSLPTDCCVVVLPPTPSPSTVACEAMNCRGKRRDETKRSREYQFKQQQFKRYIRRKEAFAMNPHTSLCTVGRAASGGRHRRRNK</sequence>